<dbReference type="PANTHER" id="PTHR33085">
    <property type="entry name" value="OS12G0113100 PROTEIN-RELATED"/>
    <property type="match status" value="1"/>
</dbReference>
<dbReference type="InterPro" id="IPR011044">
    <property type="entry name" value="Quino_amine_DH_bsu"/>
</dbReference>
<dbReference type="EMBL" id="OZ075119">
    <property type="protein sequence ID" value="CAL5094447.1"/>
    <property type="molecule type" value="Genomic_DNA"/>
</dbReference>
<evidence type="ECO:0000313" key="3">
    <source>
        <dbReference type="Proteomes" id="UP001497457"/>
    </source>
</evidence>
<reference evidence="2 3" key="2">
    <citation type="submission" date="2024-10" db="EMBL/GenBank/DDBJ databases">
        <authorList>
            <person name="Ryan C."/>
        </authorList>
    </citation>
    <scope>NUCLEOTIDE SEQUENCE [LARGE SCALE GENOMIC DNA]</scope>
</reference>
<dbReference type="SUPFAM" id="SSF50969">
    <property type="entry name" value="YVTN repeat-like/Quinoprotein amine dehydrogenase"/>
    <property type="match status" value="1"/>
</dbReference>
<reference evidence="3" key="1">
    <citation type="submission" date="2024-06" db="EMBL/GenBank/DDBJ databases">
        <authorList>
            <person name="Ryan C."/>
        </authorList>
    </citation>
    <scope>NUCLEOTIDE SEQUENCE [LARGE SCALE GENOMIC DNA]</scope>
</reference>
<sequence>MSDKRWRQEDTQDERGGDTRRRRRARKQHLYLVLNDWEKGYNIYKIDLDSDDEDLPEPPALRLETPAGDEPHTDTSFAALGTKLFALMNHRCSLVYDAGTGALSVGAYAPAQMVCGSGVFFAAGEVLYALTDHRYLDTEQPHSFEAMSWATEGWSWKTLPPPPFAMWTQAYALHPDGRTIFVTSSGGTYSFDTKDSAWRSHGKWMLPFQGQGHFDSELDAWVGLDKDGYMCACPVISPSFNSTAPCFYPDCKMTKESMLDKSHMRASLTYMGTAKYCLVQCVAAEKNIVRLTVFGLKYSYRGELQIKDHRSTRSFVVRHRFRLIPEAFWI</sequence>
<organism evidence="2 3">
    <name type="scientific">Urochloa decumbens</name>
    <dbReference type="NCBI Taxonomy" id="240449"/>
    <lineage>
        <taxon>Eukaryota</taxon>
        <taxon>Viridiplantae</taxon>
        <taxon>Streptophyta</taxon>
        <taxon>Embryophyta</taxon>
        <taxon>Tracheophyta</taxon>
        <taxon>Spermatophyta</taxon>
        <taxon>Magnoliopsida</taxon>
        <taxon>Liliopsida</taxon>
        <taxon>Poales</taxon>
        <taxon>Poaceae</taxon>
        <taxon>PACMAD clade</taxon>
        <taxon>Panicoideae</taxon>
        <taxon>Panicodae</taxon>
        <taxon>Paniceae</taxon>
        <taxon>Melinidinae</taxon>
        <taxon>Urochloa</taxon>
    </lineage>
</organism>
<dbReference type="AlphaFoldDB" id="A0ABC9GHL2"/>
<feature type="compositionally biased region" description="Basic and acidic residues" evidence="1">
    <location>
        <begin position="1"/>
        <end position="19"/>
    </location>
</feature>
<dbReference type="InterPro" id="IPR012871">
    <property type="entry name" value="DUF1668_ORYSA"/>
</dbReference>
<accession>A0ABC9GHL2</accession>
<feature type="region of interest" description="Disordered" evidence="1">
    <location>
        <begin position="49"/>
        <end position="72"/>
    </location>
</feature>
<dbReference type="Proteomes" id="UP001497457">
    <property type="component" value="Chromosome 9rd"/>
</dbReference>
<feature type="region of interest" description="Disordered" evidence="1">
    <location>
        <begin position="1"/>
        <end position="23"/>
    </location>
</feature>
<name>A0ABC9GHL2_9POAL</name>
<evidence type="ECO:0000256" key="1">
    <source>
        <dbReference type="SAM" id="MobiDB-lite"/>
    </source>
</evidence>
<keyword evidence="3" id="KW-1185">Reference proteome</keyword>
<dbReference type="PANTHER" id="PTHR33085:SF68">
    <property type="entry name" value="DUF1618 DOMAIN-CONTAINING PROTEIN"/>
    <property type="match status" value="1"/>
</dbReference>
<proteinExistence type="predicted"/>
<protein>
    <submittedName>
        <fullName evidence="2">Uncharacterized protein</fullName>
    </submittedName>
</protein>
<dbReference type="Pfam" id="PF07893">
    <property type="entry name" value="DUF1668"/>
    <property type="match status" value="1"/>
</dbReference>
<evidence type="ECO:0000313" key="2">
    <source>
        <dbReference type="EMBL" id="CAL5094447.1"/>
    </source>
</evidence>
<gene>
    <name evidence="2" type="ORF">URODEC1_LOCUS115849</name>
</gene>